<dbReference type="OrthoDB" id="952277at2"/>
<keyword evidence="1" id="KW-0805">Transcription regulation</keyword>
<evidence type="ECO:0000259" key="4">
    <source>
        <dbReference type="PROSITE" id="PS01124"/>
    </source>
</evidence>
<gene>
    <name evidence="5" type="ORF">LY01_01127</name>
</gene>
<organism evidence="5 6">
    <name type="scientific">Nonlabens xylanidelens</name>
    <dbReference type="NCBI Taxonomy" id="191564"/>
    <lineage>
        <taxon>Bacteria</taxon>
        <taxon>Pseudomonadati</taxon>
        <taxon>Bacteroidota</taxon>
        <taxon>Flavobacteriia</taxon>
        <taxon>Flavobacteriales</taxon>
        <taxon>Flavobacteriaceae</taxon>
        <taxon>Nonlabens</taxon>
    </lineage>
</organism>
<comment type="caution">
    <text evidence="5">The sequence shown here is derived from an EMBL/GenBank/DDBJ whole genome shotgun (WGS) entry which is preliminary data.</text>
</comment>
<name>A0A2S6IMV4_9FLAO</name>
<evidence type="ECO:0000256" key="1">
    <source>
        <dbReference type="ARBA" id="ARBA00023015"/>
    </source>
</evidence>
<keyword evidence="3" id="KW-0804">Transcription</keyword>
<proteinExistence type="predicted"/>
<dbReference type="PANTHER" id="PTHR43280">
    <property type="entry name" value="ARAC-FAMILY TRANSCRIPTIONAL REGULATOR"/>
    <property type="match status" value="1"/>
</dbReference>
<dbReference type="GO" id="GO:0043565">
    <property type="term" value="F:sequence-specific DNA binding"/>
    <property type="evidence" value="ECO:0007669"/>
    <property type="project" value="InterPro"/>
</dbReference>
<dbReference type="EMBL" id="PTJE01000002">
    <property type="protein sequence ID" value="PPK95539.1"/>
    <property type="molecule type" value="Genomic_DNA"/>
</dbReference>
<dbReference type="AlphaFoldDB" id="A0A2S6IMV4"/>
<keyword evidence="6" id="KW-1185">Reference proteome</keyword>
<dbReference type="RefSeq" id="WP_104514848.1">
    <property type="nucleotide sequence ID" value="NZ_MQVW01000002.1"/>
</dbReference>
<dbReference type="SUPFAM" id="SSF46689">
    <property type="entry name" value="Homeodomain-like"/>
    <property type="match status" value="1"/>
</dbReference>
<sequence length="188" mass="22274">MEKKLFIKNMVCNRCIKVIENDIRRLGIELLHIELGSIIYQETDSMQFKSITKVIEENGFEVLLAPEKQLVEEIKKELIELLKKLPLQLDSTLSRFLEQKLNKEYSKISKLFSSEEHITIEKYFIKLKMEKVKELIQLQENNFTEISELLNYSNSNHLSRQFKSETGMSLTDYKKLQKNDRNPLDQIM</sequence>
<dbReference type="PROSITE" id="PS01124">
    <property type="entry name" value="HTH_ARAC_FAMILY_2"/>
    <property type="match status" value="1"/>
</dbReference>
<feature type="domain" description="HTH araC/xylS-type" evidence="4">
    <location>
        <begin position="108"/>
        <end position="176"/>
    </location>
</feature>
<protein>
    <submittedName>
        <fullName evidence="5">AraC-like DNA-binding protein</fullName>
    </submittedName>
</protein>
<dbReference type="InterPro" id="IPR018060">
    <property type="entry name" value="HTH_AraC"/>
</dbReference>
<dbReference type="Gene3D" id="1.10.10.60">
    <property type="entry name" value="Homeodomain-like"/>
    <property type="match status" value="1"/>
</dbReference>
<evidence type="ECO:0000313" key="6">
    <source>
        <dbReference type="Proteomes" id="UP000239002"/>
    </source>
</evidence>
<dbReference type="GO" id="GO:0046872">
    <property type="term" value="F:metal ion binding"/>
    <property type="evidence" value="ECO:0007669"/>
    <property type="project" value="InterPro"/>
</dbReference>
<reference evidence="5 6" key="1">
    <citation type="submission" date="2018-02" db="EMBL/GenBank/DDBJ databases">
        <title>Genomic Encyclopedia of Archaeal and Bacterial Type Strains, Phase II (KMG-II): from individual species to whole genera.</title>
        <authorList>
            <person name="Goeker M."/>
        </authorList>
    </citation>
    <scope>NUCLEOTIDE SEQUENCE [LARGE SCALE GENOMIC DNA]</scope>
    <source>
        <strain evidence="5 6">DSM 16809</strain>
    </source>
</reference>
<keyword evidence="2 5" id="KW-0238">DNA-binding</keyword>
<dbReference type="InterPro" id="IPR018062">
    <property type="entry name" value="HTH_AraC-typ_CS"/>
</dbReference>
<dbReference type="Proteomes" id="UP000239002">
    <property type="component" value="Unassembled WGS sequence"/>
</dbReference>
<evidence type="ECO:0000256" key="2">
    <source>
        <dbReference type="ARBA" id="ARBA00023125"/>
    </source>
</evidence>
<dbReference type="InterPro" id="IPR036163">
    <property type="entry name" value="HMA_dom_sf"/>
</dbReference>
<dbReference type="PROSITE" id="PS00041">
    <property type="entry name" value="HTH_ARAC_FAMILY_1"/>
    <property type="match status" value="1"/>
</dbReference>
<dbReference type="InterPro" id="IPR009057">
    <property type="entry name" value="Homeodomain-like_sf"/>
</dbReference>
<evidence type="ECO:0000256" key="3">
    <source>
        <dbReference type="ARBA" id="ARBA00023163"/>
    </source>
</evidence>
<dbReference type="SUPFAM" id="SSF55008">
    <property type="entry name" value="HMA, heavy metal-associated domain"/>
    <property type="match status" value="1"/>
</dbReference>
<accession>A0A2S6IMV4</accession>
<dbReference type="Pfam" id="PF12833">
    <property type="entry name" value="HTH_18"/>
    <property type="match status" value="1"/>
</dbReference>
<dbReference type="SMART" id="SM00342">
    <property type="entry name" value="HTH_ARAC"/>
    <property type="match status" value="1"/>
</dbReference>
<dbReference type="PANTHER" id="PTHR43280:SF28">
    <property type="entry name" value="HTH-TYPE TRANSCRIPTIONAL ACTIVATOR RHAS"/>
    <property type="match status" value="1"/>
</dbReference>
<dbReference type="GO" id="GO:0003700">
    <property type="term" value="F:DNA-binding transcription factor activity"/>
    <property type="evidence" value="ECO:0007669"/>
    <property type="project" value="InterPro"/>
</dbReference>
<dbReference type="Gene3D" id="3.30.70.100">
    <property type="match status" value="1"/>
</dbReference>
<evidence type="ECO:0000313" key="5">
    <source>
        <dbReference type="EMBL" id="PPK95539.1"/>
    </source>
</evidence>